<evidence type="ECO:0000313" key="2">
    <source>
        <dbReference type="Proteomes" id="UP000265742"/>
    </source>
</evidence>
<dbReference type="Proteomes" id="UP000265742">
    <property type="component" value="Unassembled WGS sequence"/>
</dbReference>
<comment type="caution">
    <text evidence="1">The sequence shown here is derived from an EMBL/GenBank/DDBJ whole genome shotgun (WGS) entry which is preliminary data.</text>
</comment>
<gene>
    <name evidence="1" type="ORF">D1781_11325</name>
</gene>
<dbReference type="AlphaFoldDB" id="A0A3A1TWX7"/>
<name>A0A3A1TWX7_9MICO</name>
<organism evidence="1 2">
    <name type="scientific">Amnibacterium setariae</name>
    <dbReference type="NCBI Taxonomy" id="2306585"/>
    <lineage>
        <taxon>Bacteria</taxon>
        <taxon>Bacillati</taxon>
        <taxon>Actinomycetota</taxon>
        <taxon>Actinomycetes</taxon>
        <taxon>Micrococcales</taxon>
        <taxon>Microbacteriaceae</taxon>
        <taxon>Amnibacterium</taxon>
    </lineage>
</organism>
<accession>A0A3A1TWX7</accession>
<protein>
    <recommendedName>
        <fullName evidence="3">Type IV toxin-antitoxin system AbiEi family antitoxin domain-containing protein</fullName>
    </recommendedName>
</protein>
<keyword evidence="2" id="KW-1185">Reference proteome</keyword>
<reference evidence="2" key="1">
    <citation type="submission" date="2018-09" db="EMBL/GenBank/DDBJ databases">
        <authorList>
            <person name="Kim I."/>
        </authorList>
    </citation>
    <scope>NUCLEOTIDE SEQUENCE [LARGE SCALE GENOMIC DNA]</scope>
    <source>
        <strain evidence="2">DD4a</strain>
    </source>
</reference>
<evidence type="ECO:0008006" key="3">
    <source>
        <dbReference type="Google" id="ProtNLM"/>
    </source>
</evidence>
<dbReference type="EMBL" id="QXTG01000002">
    <property type="protein sequence ID" value="RIX28071.1"/>
    <property type="molecule type" value="Genomic_DNA"/>
</dbReference>
<proteinExistence type="predicted"/>
<dbReference type="OrthoDB" id="5517693at2"/>
<dbReference type="RefSeq" id="WP_119482381.1">
    <property type="nucleotide sequence ID" value="NZ_QXTG01000002.1"/>
</dbReference>
<evidence type="ECO:0000313" key="1">
    <source>
        <dbReference type="EMBL" id="RIX28071.1"/>
    </source>
</evidence>
<sequence>MDPWIVELLIVREQAFEDHRRTLAKDVQRGLLRRVRPGVYVERGVHDALSPEQRHVVSMRALAAVASRPPLFSHWSAAVLLGLPVLGREHLERVHVSVEDASDRGLVGVAARVAAVDAGERAEVRGLQVTTPARTVVDIARISTFESGVVTADGALHLGVPRVALEGAVAAATSRKGWRRAQAVVAFADGDAESPAESTSRVTMLRIGIRRPILQWRVFDRNGLAGRLDFGYPWVPAGGETDGEQKYRDASMAPNGAADAVIKEKRREDRVRLEVPRLGRWGYRESRSPRLLAPILARIGVVPEARRVTIADYSTEFRVTRL</sequence>